<gene>
    <name evidence="1" type="ORF">BIT28_14120</name>
</gene>
<dbReference type="OrthoDB" id="6400268at2"/>
<dbReference type="Proteomes" id="UP000186905">
    <property type="component" value="Unassembled WGS sequence"/>
</dbReference>
<dbReference type="STRING" id="1903952.BIT28_14120"/>
<protein>
    <submittedName>
        <fullName evidence="1">Uncharacterized protein</fullName>
    </submittedName>
</protein>
<dbReference type="RefSeq" id="WP_075761667.1">
    <property type="nucleotide sequence ID" value="NZ_MJIL01000029.1"/>
</dbReference>
<comment type="caution">
    <text evidence="1">The sequence shown here is derived from an EMBL/GenBank/DDBJ whole genome shotgun (WGS) entry which is preliminary data.</text>
</comment>
<name>A0A1Q9H7I8_9GAMM</name>
<reference evidence="1 2" key="1">
    <citation type="submission" date="2016-09" db="EMBL/GenBank/DDBJ databases">
        <title>Photobacterium proteolyticum sp. nov. a protease producing bacterium isolated from ocean sediments of Laizhou Bay.</title>
        <authorList>
            <person name="Li Y."/>
        </authorList>
    </citation>
    <scope>NUCLEOTIDE SEQUENCE [LARGE SCALE GENOMIC DNA]</scope>
    <source>
        <strain evidence="1 2">13-12</strain>
    </source>
</reference>
<sequence>MSNVKFSPDISGIKSIEFRPYMVECAYDYYMVCTTSTHQRMGIQAVMAALAIEVLLKSFNSKVTGNSGRLDETYEFNKKEVLPKRSNAHDLVVLYNSLPKSIQSYLFDYSEFQVIELNKDLFTTSRYIYEENANTIHDDDIIKLAACLICKVAYLYLKQGCNDPFIKNLDIDKLFFSQVQPIFWCTAP</sequence>
<dbReference type="EMBL" id="MJIL01000029">
    <property type="protein sequence ID" value="OLQ83760.1"/>
    <property type="molecule type" value="Genomic_DNA"/>
</dbReference>
<organism evidence="1 2">
    <name type="scientific">Photobacterium proteolyticum</name>
    <dbReference type="NCBI Taxonomy" id="1903952"/>
    <lineage>
        <taxon>Bacteria</taxon>
        <taxon>Pseudomonadati</taxon>
        <taxon>Pseudomonadota</taxon>
        <taxon>Gammaproteobacteria</taxon>
        <taxon>Vibrionales</taxon>
        <taxon>Vibrionaceae</taxon>
        <taxon>Photobacterium</taxon>
    </lineage>
</organism>
<evidence type="ECO:0000313" key="1">
    <source>
        <dbReference type="EMBL" id="OLQ83760.1"/>
    </source>
</evidence>
<accession>A0A1Q9H7I8</accession>
<dbReference type="AlphaFoldDB" id="A0A1Q9H7I8"/>
<keyword evidence="2" id="KW-1185">Reference proteome</keyword>
<evidence type="ECO:0000313" key="2">
    <source>
        <dbReference type="Proteomes" id="UP000186905"/>
    </source>
</evidence>
<proteinExistence type="predicted"/>